<evidence type="ECO:0000313" key="2">
    <source>
        <dbReference type="Proteomes" id="UP000237271"/>
    </source>
</evidence>
<dbReference type="AlphaFoldDB" id="A0A2P4YUW4"/>
<accession>A0A2P4YUW4</accession>
<dbReference type="GO" id="GO:0016301">
    <property type="term" value="F:kinase activity"/>
    <property type="evidence" value="ECO:0007669"/>
    <property type="project" value="UniProtKB-KW"/>
</dbReference>
<keyword evidence="1" id="KW-0808">Transferase</keyword>
<feature type="non-terminal residue" evidence="1">
    <location>
        <position position="364"/>
    </location>
</feature>
<gene>
    <name evidence="1" type="ORF">PHPALM_408</name>
</gene>
<dbReference type="PANTHER" id="PTHR47763">
    <property type="entry name" value="ALPHA-PROTEIN KINASE VWKA"/>
    <property type="match status" value="1"/>
</dbReference>
<name>A0A2P4YUW4_9STRA</name>
<keyword evidence="2" id="KW-1185">Reference proteome</keyword>
<dbReference type="OrthoDB" id="112684at2759"/>
<dbReference type="InterPro" id="IPR052969">
    <property type="entry name" value="Thr-specific_kinase-like"/>
</dbReference>
<dbReference type="SUPFAM" id="SSF53300">
    <property type="entry name" value="vWA-like"/>
    <property type="match status" value="1"/>
</dbReference>
<organism evidence="1 2">
    <name type="scientific">Phytophthora palmivora</name>
    <dbReference type="NCBI Taxonomy" id="4796"/>
    <lineage>
        <taxon>Eukaryota</taxon>
        <taxon>Sar</taxon>
        <taxon>Stramenopiles</taxon>
        <taxon>Oomycota</taxon>
        <taxon>Peronosporomycetes</taxon>
        <taxon>Peronosporales</taxon>
        <taxon>Peronosporaceae</taxon>
        <taxon>Phytophthora</taxon>
    </lineage>
</organism>
<protein>
    <submittedName>
        <fullName evidence="1">Alpha kinase</fullName>
    </submittedName>
</protein>
<keyword evidence="1" id="KW-0418">Kinase</keyword>
<dbReference type="Gene3D" id="3.40.50.410">
    <property type="entry name" value="von Willebrand factor, type A domain"/>
    <property type="match status" value="1"/>
</dbReference>
<dbReference type="InterPro" id="IPR036465">
    <property type="entry name" value="vWFA_dom_sf"/>
</dbReference>
<sequence length="364" mass="40755">MFFLRCRSKNSLRVVKEVAKDIRLKYAKPNTLELVIVMYCIGSMSLWIQEAKTAKISRVNNINCRRPHATVRVGFVAYRDFCDSDKRLQIQTLTTNVAVVQTFISLLEAFGGGDGPEDIPGGLAAALEMSFQAEARRIVLVGDAPCHGTRFHDSNDDNAYRVQIEQSPDICAQMREIAKRGIDFTFIEIQPSYTAKMMEILQEEFNNTESDDGFGREFKIVSLANAGDAARFASVIQSSASSSISTSMERNIVSSSKIAVEACRGHASEKISRPSNLFQVLEEDEEEGEEIVIVAPPEVKPLDWNELSNSPDIAAVRHSLHFKHDELVDWENLDLKHTQQETMIRLTRSCFAKGAMRSAHALYD</sequence>
<dbReference type="EMBL" id="NCKW01000047">
    <property type="protein sequence ID" value="POM81593.1"/>
    <property type="molecule type" value="Genomic_DNA"/>
</dbReference>
<evidence type="ECO:0000313" key="1">
    <source>
        <dbReference type="EMBL" id="POM81593.1"/>
    </source>
</evidence>
<comment type="caution">
    <text evidence="1">The sequence shown here is derived from an EMBL/GenBank/DDBJ whole genome shotgun (WGS) entry which is preliminary data.</text>
</comment>
<dbReference type="PANTHER" id="PTHR47763:SF4">
    <property type="entry name" value="ALPHA-PROTEIN KINASE VWKA"/>
    <property type="match status" value="1"/>
</dbReference>
<dbReference type="Proteomes" id="UP000237271">
    <property type="component" value="Unassembled WGS sequence"/>
</dbReference>
<proteinExistence type="predicted"/>
<reference evidence="1 2" key="1">
    <citation type="journal article" date="2017" name="Genome Biol. Evol.">
        <title>Phytophthora megakarya and P. palmivora, closely related causal agents of cacao black pod rot, underwent increases in genome sizes and gene numbers by different mechanisms.</title>
        <authorList>
            <person name="Ali S.S."/>
            <person name="Shao J."/>
            <person name="Lary D.J."/>
            <person name="Kronmiller B."/>
            <person name="Shen D."/>
            <person name="Strem M.D."/>
            <person name="Amoako-Attah I."/>
            <person name="Akrofi A.Y."/>
            <person name="Begoude B.A."/>
            <person name="Ten Hoopen G.M."/>
            <person name="Coulibaly K."/>
            <person name="Kebe B.I."/>
            <person name="Melnick R.L."/>
            <person name="Guiltinan M.J."/>
            <person name="Tyler B.M."/>
            <person name="Meinhardt L.W."/>
            <person name="Bailey B.A."/>
        </authorList>
    </citation>
    <scope>NUCLEOTIDE SEQUENCE [LARGE SCALE GENOMIC DNA]</scope>
    <source>
        <strain evidence="2">sbr112.9</strain>
    </source>
</reference>